<name>A0AAD7RC94_9TELE</name>
<protein>
    <submittedName>
        <fullName evidence="1">Uncharacterized protein</fullName>
    </submittedName>
</protein>
<accession>A0AAD7RC94</accession>
<evidence type="ECO:0000313" key="2">
    <source>
        <dbReference type="Proteomes" id="UP001221898"/>
    </source>
</evidence>
<dbReference type="EMBL" id="JAINUG010000400">
    <property type="protein sequence ID" value="KAJ8372461.1"/>
    <property type="molecule type" value="Genomic_DNA"/>
</dbReference>
<keyword evidence="2" id="KW-1185">Reference proteome</keyword>
<comment type="caution">
    <text evidence="1">The sequence shown here is derived from an EMBL/GenBank/DDBJ whole genome shotgun (WGS) entry which is preliminary data.</text>
</comment>
<gene>
    <name evidence="1" type="ORF">AAFF_G00289060</name>
</gene>
<reference evidence="1" key="1">
    <citation type="journal article" date="2023" name="Science">
        <title>Genome structures resolve the early diversification of teleost fishes.</title>
        <authorList>
            <person name="Parey E."/>
            <person name="Louis A."/>
            <person name="Montfort J."/>
            <person name="Bouchez O."/>
            <person name="Roques C."/>
            <person name="Iampietro C."/>
            <person name="Lluch J."/>
            <person name="Castinel A."/>
            <person name="Donnadieu C."/>
            <person name="Desvignes T."/>
            <person name="Floi Bucao C."/>
            <person name="Jouanno E."/>
            <person name="Wen M."/>
            <person name="Mejri S."/>
            <person name="Dirks R."/>
            <person name="Jansen H."/>
            <person name="Henkel C."/>
            <person name="Chen W.J."/>
            <person name="Zahm M."/>
            <person name="Cabau C."/>
            <person name="Klopp C."/>
            <person name="Thompson A.W."/>
            <person name="Robinson-Rechavi M."/>
            <person name="Braasch I."/>
            <person name="Lecointre G."/>
            <person name="Bobe J."/>
            <person name="Postlethwait J.H."/>
            <person name="Berthelot C."/>
            <person name="Roest Crollius H."/>
            <person name="Guiguen Y."/>
        </authorList>
    </citation>
    <scope>NUCLEOTIDE SEQUENCE</scope>
    <source>
        <strain evidence="1">NC1722</strain>
    </source>
</reference>
<evidence type="ECO:0000313" key="1">
    <source>
        <dbReference type="EMBL" id="KAJ8372461.1"/>
    </source>
</evidence>
<dbReference type="Proteomes" id="UP001221898">
    <property type="component" value="Unassembled WGS sequence"/>
</dbReference>
<proteinExistence type="predicted"/>
<dbReference type="AlphaFoldDB" id="A0AAD7RC94"/>
<organism evidence="1 2">
    <name type="scientific">Aldrovandia affinis</name>
    <dbReference type="NCBI Taxonomy" id="143900"/>
    <lineage>
        <taxon>Eukaryota</taxon>
        <taxon>Metazoa</taxon>
        <taxon>Chordata</taxon>
        <taxon>Craniata</taxon>
        <taxon>Vertebrata</taxon>
        <taxon>Euteleostomi</taxon>
        <taxon>Actinopterygii</taxon>
        <taxon>Neopterygii</taxon>
        <taxon>Teleostei</taxon>
        <taxon>Notacanthiformes</taxon>
        <taxon>Halosauridae</taxon>
        <taxon>Aldrovandia</taxon>
    </lineage>
</organism>
<sequence length="87" mass="9677">MRSVSRDEALGTLWKRLAGVQRGHRPGGRVEGRWQHVAYRLPRGAHVQTDAFARGSASWLNGGGRRFLWCVAVCWTEGCQSDRQAAA</sequence>